<feature type="region of interest" description="Disordered" evidence="1">
    <location>
        <begin position="82"/>
        <end position="105"/>
    </location>
</feature>
<gene>
    <name evidence="2" type="ORF">AYI68_g6545</name>
</gene>
<feature type="region of interest" description="Disordered" evidence="1">
    <location>
        <begin position="176"/>
        <end position="196"/>
    </location>
</feature>
<keyword evidence="3" id="KW-1185">Reference proteome</keyword>
<feature type="compositionally biased region" description="Polar residues" evidence="1">
    <location>
        <begin position="176"/>
        <end position="194"/>
    </location>
</feature>
<dbReference type="EMBL" id="LSSL01004518">
    <property type="protein sequence ID" value="OLY79386.1"/>
    <property type="molecule type" value="Genomic_DNA"/>
</dbReference>
<protein>
    <submittedName>
        <fullName evidence="2">Uncharacterized protein</fullName>
    </submittedName>
</protein>
<evidence type="ECO:0000313" key="3">
    <source>
        <dbReference type="Proteomes" id="UP000187455"/>
    </source>
</evidence>
<dbReference type="AlphaFoldDB" id="A0A1R0GR84"/>
<reference evidence="2 3" key="1">
    <citation type="journal article" date="2016" name="Mol. Biol. Evol.">
        <title>Genome-Wide Survey of Gut Fungi (Harpellales) Reveals the First Horizontally Transferred Ubiquitin Gene from a Mosquito Host.</title>
        <authorList>
            <person name="Wang Y."/>
            <person name="White M.M."/>
            <person name="Kvist S."/>
            <person name="Moncalvo J.M."/>
        </authorList>
    </citation>
    <scope>NUCLEOTIDE SEQUENCE [LARGE SCALE GENOMIC DNA]</scope>
    <source>
        <strain evidence="2 3">ALG-7-W6</strain>
    </source>
</reference>
<dbReference type="Proteomes" id="UP000187455">
    <property type="component" value="Unassembled WGS sequence"/>
</dbReference>
<organism evidence="2 3">
    <name type="scientific">Smittium mucronatum</name>
    <dbReference type="NCBI Taxonomy" id="133383"/>
    <lineage>
        <taxon>Eukaryota</taxon>
        <taxon>Fungi</taxon>
        <taxon>Fungi incertae sedis</taxon>
        <taxon>Zoopagomycota</taxon>
        <taxon>Kickxellomycotina</taxon>
        <taxon>Harpellomycetes</taxon>
        <taxon>Harpellales</taxon>
        <taxon>Legeriomycetaceae</taxon>
        <taxon>Smittium</taxon>
    </lineage>
</organism>
<dbReference type="OrthoDB" id="5739701at2759"/>
<proteinExistence type="predicted"/>
<evidence type="ECO:0000256" key="1">
    <source>
        <dbReference type="SAM" id="MobiDB-lite"/>
    </source>
</evidence>
<name>A0A1R0GR84_9FUNG</name>
<dbReference type="STRING" id="133383.A0A1R0GR84"/>
<comment type="caution">
    <text evidence="2">The sequence shown here is derived from an EMBL/GenBank/DDBJ whole genome shotgun (WGS) entry which is preliminary data.</text>
</comment>
<evidence type="ECO:0000313" key="2">
    <source>
        <dbReference type="EMBL" id="OLY79386.1"/>
    </source>
</evidence>
<accession>A0A1R0GR84</accession>
<sequence>MVQPAKYVLEEYKSYQEPLFCPKESCNGPTKYNKDSNGHKANTHAEFKCKKCGGKYRPETFFVKILKRNASDLPDATSWESLLPRSQSKKTARMSTGGKSPRLPKSFREIEPISDEDFSEMNIISNQLDIETASIEPPESPIVEEKKMLKEYLFKLTEKIDSMSNRIKQLTSENKAYSHNPLSRNAHSSNQSDWSEPIIQPAPSDLLISTILPRISGKKSVNPEQSAVADYLYIDEPVRPLPSNSLVPTIHRMAVSQNLSGTISEYNRISNAIKSLAGYKKTSGTLKSEIKHNVSRVFVDGVERTTIKQVKSDPKDLRFKLSKVLDIRFIGKHTIEFTVTRDYTDAFLSRLSKFTLFNILKKLNPIIPLDTNASPETP</sequence>